<dbReference type="Proteomes" id="UP000005446">
    <property type="component" value="Unassembled WGS sequence"/>
</dbReference>
<reference evidence="1 2" key="1">
    <citation type="journal article" date="2012" name="Eukaryot. Cell">
        <title>Genome sequence of the fungus Glarea lozoyensis: the first genome sequence of a species from the Helotiaceae family.</title>
        <authorList>
            <person name="Youssar L."/>
            <person name="Gruening B.A."/>
            <person name="Erxleben A."/>
            <person name="Guenther S."/>
            <person name="Huettel W."/>
        </authorList>
    </citation>
    <scope>NUCLEOTIDE SEQUENCE [LARGE SCALE GENOMIC DNA]</scope>
    <source>
        <strain evidence="2">ATCC 74030 / MF5533</strain>
    </source>
</reference>
<dbReference type="InParanoid" id="H0EXN2"/>
<sequence>MLEGRASKVNCLPGTYNHGKQTGESREAAGALDCDHIPQVRISLNFNNT</sequence>
<evidence type="ECO:0000313" key="2">
    <source>
        <dbReference type="Proteomes" id="UP000005446"/>
    </source>
</evidence>
<gene>
    <name evidence="1" type="ORF">M7I_7571</name>
</gene>
<accession>H0EXN2</accession>
<dbReference type="EMBL" id="AGUE01000228">
    <property type="protein sequence ID" value="EHK96716.1"/>
    <property type="molecule type" value="Genomic_DNA"/>
</dbReference>
<evidence type="ECO:0000313" key="1">
    <source>
        <dbReference type="EMBL" id="EHK96716.1"/>
    </source>
</evidence>
<organism evidence="1 2">
    <name type="scientific">Glarea lozoyensis (strain ATCC 74030 / MF5533)</name>
    <dbReference type="NCBI Taxonomy" id="1104152"/>
    <lineage>
        <taxon>Eukaryota</taxon>
        <taxon>Fungi</taxon>
        <taxon>Dikarya</taxon>
        <taxon>Ascomycota</taxon>
        <taxon>Pezizomycotina</taxon>
        <taxon>Leotiomycetes</taxon>
        <taxon>Helotiales</taxon>
        <taxon>Helotiaceae</taxon>
        <taxon>Glarea</taxon>
    </lineage>
</organism>
<dbReference type="HOGENOM" id="CLU_3143235_0_0_1"/>
<keyword evidence="2" id="KW-1185">Reference proteome</keyword>
<name>H0EXN2_GLAL7</name>
<comment type="caution">
    <text evidence="1">The sequence shown here is derived from an EMBL/GenBank/DDBJ whole genome shotgun (WGS) entry which is preliminary data.</text>
</comment>
<dbReference type="AlphaFoldDB" id="H0EXN2"/>
<proteinExistence type="predicted"/>
<protein>
    <submittedName>
        <fullName evidence="1">Uncharacterized protein</fullName>
    </submittedName>
</protein>